<feature type="compositionally biased region" description="Pro residues" evidence="1">
    <location>
        <begin position="402"/>
        <end position="416"/>
    </location>
</feature>
<feature type="unsure residue" description="D or N" evidence="3">
    <location>
        <position position="392"/>
    </location>
</feature>
<name>A0A1S1Q733_9ACTN</name>
<dbReference type="Proteomes" id="UP000179627">
    <property type="component" value="Unassembled WGS sequence"/>
</dbReference>
<keyword evidence="4" id="KW-1185">Reference proteome</keyword>
<feature type="region of interest" description="Disordered" evidence="1">
    <location>
        <begin position="396"/>
        <end position="428"/>
    </location>
</feature>
<dbReference type="PANTHER" id="PTHR36836:SF1">
    <property type="entry name" value="COLANIC ACID BIOSYNTHESIS PROTEIN WCAK"/>
    <property type="match status" value="1"/>
</dbReference>
<accession>A0A1S1Q733</accession>
<dbReference type="Pfam" id="PF04230">
    <property type="entry name" value="PS_pyruv_trans"/>
    <property type="match status" value="1"/>
</dbReference>
<evidence type="ECO:0000256" key="1">
    <source>
        <dbReference type="SAM" id="MobiDB-lite"/>
    </source>
</evidence>
<dbReference type="AlphaFoldDB" id="A0A1S1Q733"/>
<dbReference type="PANTHER" id="PTHR36836">
    <property type="entry name" value="COLANIC ACID BIOSYNTHESIS PROTEIN WCAK"/>
    <property type="match status" value="1"/>
</dbReference>
<dbReference type="InterPro" id="IPR007345">
    <property type="entry name" value="Polysacch_pyruvyl_Trfase"/>
</dbReference>
<gene>
    <name evidence="3" type="ORF">CC117_08535</name>
</gene>
<feature type="domain" description="Polysaccharide pyruvyl transferase" evidence="2">
    <location>
        <begin position="62"/>
        <end position="318"/>
    </location>
</feature>
<evidence type="ECO:0000259" key="2">
    <source>
        <dbReference type="Pfam" id="PF04230"/>
    </source>
</evidence>
<organism evidence="3 4">
    <name type="scientific">Parafrankia colletiae</name>
    <dbReference type="NCBI Taxonomy" id="573497"/>
    <lineage>
        <taxon>Bacteria</taxon>
        <taxon>Bacillati</taxon>
        <taxon>Actinomycetota</taxon>
        <taxon>Actinomycetes</taxon>
        <taxon>Frankiales</taxon>
        <taxon>Frankiaceae</taxon>
        <taxon>Parafrankia</taxon>
    </lineage>
</organism>
<dbReference type="EMBL" id="MBLM01000163">
    <property type="protein sequence ID" value="OHV29389.1"/>
    <property type="molecule type" value="Genomic_DNA"/>
</dbReference>
<sequence length="428" mass="47596">MLLLGYLGAENTGSEIRLLTIIEDVRAVFGSDVEITVGTASRANTLRLITESATLSIVEIPYVYPAAVRRLTARHDLVMLVEGSLFKDSWSSALLYLFLWGAWTARRAGAATVAYAVDAGRMKPVNRLLTRHVARSMDLIVVRTAAARDTLREAGVTRSVLDTTDTAFQYRHSAPRPAGRAPRVGLAPVNFHVWPVRARPWGSRELRYHWPYYYSWDAERARRTQELVAAWSDLLVHVVRDRGWEVQLVAMEALDTRICRQILDTLPPEVLDRTHASFAGQRTARQMVADLRGLDYLVTSRYHACVLSMETSVPQMALHHDERLASIYGELGMSDLAIGHDNPHLAAALRAGFDRLVATGAERRSRLAERLASYYLPRCAGNRDILRAWAHDAGWATAAAPQPQPQPQPSPTPPRQPVSATSLARAAE</sequence>
<reference evidence="4" key="1">
    <citation type="submission" date="2016-07" db="EMBL/GenBank/DDBJ databases">
        <title>Sequence Frankia sp. strain CcI1.17.</title>
        <authorList>
            <person name="Ghodhbane-Gtari F."/>
            <person name="Swanson E."/>
            <person name="Gueddou A."/>
            <person name="Morris K."/>
            <person name="Hezbri K."/>
            <person name="Ktari A."/>
            <person name="Nouioui I."/>
            <person name="Abebe-Akele F."/>
            <person name="Simpson S."/>
            <person name="Thomas K."/>
            <person name="Gtari M."/>
            <person name="Tisa L.S."/>
            <person name="Hurst S."/>
        </authorList>
    </citation>
    <scope>NUCLEOTIDE SEQUENCE [LARGE SCALE GENOMIC DNA]</scope>
    <source>
        <strain evidence="4">Cc1.17</strain>
    </source>
</reference>
<evidence type="ECO:0000313" key="4">
    <source>
        <dbReference type="Proteomes" id="UP000179627"/>
    </source>
</evidence>
<comment type="caution">
    <text evidence="3">The sequence shown here is derived from an EMBL/GenBank/DDBJ whole genome shotgun (WGS) entry which is preliminary data.</text>
</comment>
<proteinExistence type="predicted"/>
<protein>
    <recommendedName>
        <fullName evidence="2">Polysaccharide pyruvyl transferase domain-containing protein</fullName>
    </recommendedName>
</protein>
<evidence type="ECO:0000313" key="3">
    <source>
        <dbReference type="EMBL" id="OHV29389.1"/>
    </source>
</evidence>